<evidence type="ECO:0000256" key="6">
    <source>
        <dbReference type="SAM" id="Phobius"/>
    </source>
</evidence>
<dbReference type="AlphaFoldDB" id="A0A645HNK3"/>
<evidence type="ECO:0000313" key="7">
    <source>
        <dbReference type="EMBL" id="MPN40635.1"/>
    </source>
</evidence>
<evidence type="ECO:0000256" key="1">
    <source>
        <dbReference type="ARBA" id="ARBA00004141"/>
    </source>
</evidence>
<dbReference type="GO" id="GO:0008360">
    <property type="term" value="P:regulation of cell shape"/>
    <property type="evidence" value="ECO:0007669"/>
    <property type="project" value="UniProtKB-KW"/>
</dbReference>
<dbReference type="InterPro" id="IPR018365">
    <property type="entry name" value="Cell_cycle_FtsW-rel_CS"/>
</dbReference>
<dbReference type="GO" id="GO:0051301">
    <property type="term" value="P:cell division"/>
    <property type="evidence" value="ECO:0007669"/>
    <property type="project" value="InterPro"/>
</dbReference>
<keyword evidence="3" id="KW-0133">Cell shape</keyword>
<evidence type="ECO:0000256" key="3">
    <source>
        <dbReference type="ARBA" id="ARBA00022960"/>
    </source>
</evidence>
<dbReference type="GO" id="GO:0005886">
    <property type="term" value="C:plasma membrane"/>
    <property type="evidence" value="ECO:0007669"/>
    <property type="project" value="TreeGrafter"/>
</dbReference>
<keyword evidence="4 6" id="KW-1133">Transmembrane helix</keyword>
<accession>A0A645HNK3</accession>
<organism evidence="7">
    <name type="scientific">bioreactor metagenome</name>
    <dbReference type="NCBI Taxonomy" id="1076179"/>
    <lineage>
        <taxon>unclassified sequences</taxon>
        <taxon>metagenomes</taxon>
        <taxon>ecological metagenomes</taxon>
    </lineage>
</organism>
<comment type="caution">
    <text evidence="7">The sequence shown here is derived from an EMBL/GenBank/DDBJ whole genome shotgun (WGS) entry which is preliminary data.</text>
</comment>
<evidence type="ECO:0000256" key="2">
    <source>
        <dbReference type="ARBA" id="ARBA00022692"/>
    </source>
</evidence>
<protein>
    <submittedName>
        <fullName evidence="7">Putative lipid II flippase FtsW</fullName>
    </submittedName>
</protein>
<dbReference type="PROSITE" id="PS00428">
    <property type="entry name" value="FTSW_RODA_SPOVE"/>
    <property type="match status" value="1"/>
</dbReference>
<name>A0A645HNK3_9ZZZZ</name>
<keyword evidence="2 6" id="KW-0812">Transmembrane</keyword>
<comment type="subcellular location">
    <subcellularLocation>
        <location evidence="1">Membrane</location>
        <topology evidence="1">Multi-pass membrane protein</topology>
    </subcellularLocation>
</comment>
<proteinExistence type="predicted"/>
<keyword evidence="5 6" id="KW-0472">Membrane</keyword>
<dbReference type="GO" id="GO:0032153">
    <property type="term" value="C:cell division site"/>
    <property type="evidence" value="ECO:0007669"/>
    <property type="project" value="TreeGrafter"/>
</dbReference>
<dbReference type="Pfam" id="PF01098">
    <property type="entry name" value="FTSW_RODA_SPOVE"/>
    <property type="match status" value="1"/>
</dbReference>
<dbReference type="EMBL" id="VSSQ01097184">
    <property type="protein sequence ID" value="MPN40635.1"/>
    <property type="molecule type" value="Genomic_DNA"/>
</dbReference>
<sequence length="60" mass="6437">MAQTLINIGMCLGIMPVIGLTLPLFSYGGTSIAVTLASLGMTAGVRLRQTPSWLRNRELM</sequence>
<dbReference type="GO" id="GO:0015648">
    <property type="term" value="F:lipid-linked peptidoglycan transporter activity"/>
    <property type="evidence" value="ECO:0007669"/>
    <property type="project" value="TreeGrafter"/>
</dbReference>
<feature type="transmembrane region" description="Helical" evidence="6">
    <location>
        <begin position="5"/>
        <end position="25"/>
    </location>
</feature>
<reference evidence="7" key="1">
    <citation type="submission" date="2019-08" db="EMBL/GenBank/DDBJ databases">
        <authorList>
            <person name="Kucharzyk K."/>
            <person name="Murdoch R.W."/>
            <person name="Higgins S."/>
            <person name="Loffler F."/>
        </authorList>
    </citation>
    <scope>NUCLEOTIDE SEQUENCE</scope>
</reference>
<dbReference type="PANTHER" id="PTHR30474">
    <property type="entry name" value="CELL CYCLE PROTEIN"/>
    <property type="match status" value="1"/>
</dbReference>
<gene>
    <name evidence="7" type="primary">ftsW_74</name>
    <name evidence="7" type="ORF">SDC9_188173</name>
</gene>
<evidence type="ECO:0000256" key="5">
    <source>
        <dbReference type="ARBA" id="ARBA00023136"/>
    </source>
</evidence>
<evidence type="ECO:0000256" key="4">
    <source>
        <dbReference type="ARBA" id="ARBA00022989"/>
    </source>
</evidence>
<dbReference type="InterPro" id="IPR001182">
    <property type="entry name" value="FtsW/RodA"/>
</dbReference>